<proteinExistence type="predicted"/>
<reference evidence="1" key="1">
    <citation type="submission" date="2021-02" db="EMBL/GenBank/DDBJ databases">
        <authorList>
            <person name="Nowell W R."/>
        </authorList>
    </citation>
    <scope>NUCLEOTIDE SEQUENCE</scope>
</reference>
<evidence type="ECO:0000313" key="4">
    <source>
        <dbReference type="Proteomes" id="UP000663852"/>
    </source>
</evidence>
<evidence type="ECO:0000313" key="2">
    <source>
        <dbReference type="EMBL" id="CAF1110376.1"/>
    </source>
</evidence>
<dbReference type="EMBL" id="CAJNOJ010000007">
    <property type="protein sequence ID" value="CAF0760781.1"/>
    <property type="molecule type" value="Genomic_DNA"/>
</dbReference>
<sequence>MENMCACRNTNGSCQMIENYRSILDRKQSFLSSWQPFDDNGKTRFKRGRQYRDKTNASLIHMCSVYVINPWYEYVDMNRYPLSSLQKSQYARIFEIVLLECNCSTDLCKYELAIIECPCLRNLQTYCTYCQLICQMVEQTNISFSLNCNTYREAKNDLLTVNNDQKSRLLRFQTSDNTTNKAILRLQDDGNEDQYSVQSKAQNYSVKSSLSCHCLSQNARSSPSSIQPIKHKLASLGTQTKLYAILLPNSPLCELNDARIETKMFMSVTRSCQVNTLCYIVKTNERLPDHTYLKADDQKLRTVGYLSLTSQTTQESKQKSISVESISSRDHTKCFNSGIQRGLSLMPSMPFKCINVCDTVDCNDSKYKSAPKFLNNSNEQQINNNNHNQQSMPNCVKVTSGKSSWTVNSYRLFVRRRRRERNRKRIHHFLQQFYSRTKSTATHPSLSTNITSSYKVHNHVIIVRASQNSAACQHLQIILNQSNSSLDQLIDSQFLLTSQNNYQSVCILFDDQKQSETHRPSFLRYIYQSLSNTLKCTIQNRSIQITCMNLVFFNNSICDLTRMQRIRLIDTDKQVIFRPPCEISLKTSDDVDTVINRVSMPMSFAHRIFIVNFHHEQSSLSGSFLFLHLAPICSVRSTGLLTNLNSATYSIMNLIRQLKNGHLGDQKTEKRFLLNDYSLNRLLKTYLFSPKHTMVVFTVRSNEFDCEKSLLEK</sequence>
<keyword evidence="3" id="KW-1185">Reference proteome</keyword>
<dbReference type="Proteomes" id="UP000663852">
    <property type="component" value="Unassembled WGS sequence"/>
</dbReference>
<evidence type="ECO:0000313" key="3">
    <source>
        <dbReference type="Proteomes" id="UP000663828"/>
    </source>
</evidence>
<organism evidence="1 4">
    <name type="scientific">Adineta ricciae</name>
    <name type="common">Rotifer</name>
    <dbReference type="NCBI Taxonomy" id="249248"/>
    <lineage>
        <taxon>Eukaryota</taxon>
        <taxon>Metazoa</taxon>
        <taxon>Spiralia</taxon>
        <taxon>Gnathifera</taxon>
        <taxon>Rotifera</taxon>
        <taxon>Eurotatoria</taxon>
        <taxon>Bdelloidea</taxon>
        <taxon>Adinetida</taxon>
        <taxon>Adinetidae</taxon>
        <taxon>Adineta</taxon>
    </lineage>
</organism>
<dbReference type="EMBL" id="CAJNOR010001267">
    <property type="protein sequence ID" value="CAF1110376.1"/>
    <property type="molecule type" value="Genomic_DNA"/>
</dbReference>
<evidence type="ECO:0000313" key="1">
    <source>
        <dbReference type="EMBL" id="CAF0760781.1"/>
    </source>
</evidence>
<name>A0A813PVC6_ADIRI</name>
<comment type="caution">
    <text evidence="1">The sequence shown here is derived from an EMBL/GenBank/DDBJ whole genome shotgun (WGS) entry which is preliminary data.</text>
</comment>
<dbReference type="AlphaFoldDB" id="A0A813PVC6"/>
<dbReference type="Proteomes" id="UP000663828">
    <property type="component" value="Unassembled WGS sequence"/>
</dbReference>
<dbReference type="OrthoDB" id="10022876at2759"/>
<accession>A0A813PVC6</accession>
<gene>
    <name evidence="1" type="ORF">EDS130_LOCUS2791</name>
    <name evidence="2" type="ORF">XAT740_LOCUS18828</name>
</gene>
<protein>
    <submittedName>
        <fullName evidence="1">Uncharacterized protein</fullName>
    </submittedName>
</protein>